<dbReference type="GeneID" id="41964123"/>
<reference evidence="2" key="2">
    <citation type="submission" date="2019-10" db="EMBL/GenBank/DDBJ databases">
        <authorList>
            <consortium name="NCBI Genome Project"/>
        </authorList>
    </citation>
    <scope>NUCLEOTIDE SEQUENCE</scope>
    <source>
        <strain evidence="2">NI907</strain>
    </source>
</reference>
<evidence type="ECO:0000313" key="1">
    <source>
        <dbReference type="Proteomes" id="UP000515153"/>
    </source>
</evidence>
<gene>
    <name evidence="2" type="ORF">PgNI_09228</name>
</gene>
<accession>A0A6P8AS81</accession>
<dbReference type="Proteomes" id="UP000515153">
    <property type="component" value="Unplaced"/>
</dbReference>
<organism evidence="1 2">
    <name type="scientific">Pyricularia grisea</name>
    <name type="common">Crabgrass-specific blast fungus</name>
    <name type="synonym">Magnaporthe grisea</name>
    <dbReference type="NCBI Taxonomy" id="148305"/>
    <lineage>
        <taxon>Eukaryota</taxon>
        <taxon>Fungi</taxon>
        <taxon>Dikarya</taxon>
        <taxon>Ascomycota</taxon>
        <taxon>Pezizomycotina</taxon>
        <taxon>Sordariomycetes</taxon>
        <taxon>Sordariomycetidae</taxon>
        <taxon>Magnaporthales</taxon>
        <taxon>Pyriculariaceae</taxon>
        <taxon>Pyricularia</taxon>
    </lineage>
</organism>
<evidence type="ECO:0000313" key="2">
    <source>
        <dbReference type="RefSeq" id="XP_030977734.1"/>
    </source>
</evidence>
<reference evidence="2" key="3">
    <citation type="submission" date="2025-08" db="UniProtKB">
        <authorList>
            <consortium name="RefSeq"/>
        </authorList>
    </citation>
    <scope>IDENTIFICATION</scope>
    <source>
        <strain evidence="2">NI907</strain>
    </source>
</reference>
<dbReference type="KEGG" id="pgri:PgNI_09228"/>
<protein>
    <submittedName>
        <fullName evidence="2">Uncharacterized protein</fullName>
    </submittedName>
</protein>
<dbReference type="OrthoDB" id="5208469at2759"/>
<keyword evidence="1" id="KW-1185">Reference proteome</keyword>
<dbReference type="AlphaFoldDB" id="A0A6P8AS81"/>
<dbReference type="RefSeq" id="XP_030977734.1">
    <property type="nucleotide sequence ID" value="XM_031129215.1"/>
</dbReference>
<sequence>MSNIPHPGLFPESLTPSPASYHFSTLACCVPASTLVALLCRAATHEDNNPIPLMIALGATLISWTIGNLVDTYLSAGAMQLWLLQSATQRHLSSISTMAKTIEGEEPDNALVQGLPSRLCKLRGEQLAAERQCGMFAMRSGGPHVQSQQKVCDELLAICLEVEVEVRAATKRGLERYVASLRKDD</sequence>
<name>A0A6P8AS81_PYRGI</name>
<proteinExistence type="predicted"/>
<reference evidence="2" key="1">
    <citation type="journal article" date="2019" name="Mol. Biol. Evol.">
        <title>Blast fungal genomes show frequent chromosomal changes, gene gains and losses, and effector gene turnover.</title>
        <authorList>
            <person name="Gomez Luciano L.B."/>
            <person name="Jason Tsai I."/>
            <person name="Chuma I."/>
            <person name="Tosa Y."/>
            <person name="Chen Y.H."/>
            <person name="Li J.Y."/>
            <person name="Li M.Y."/>
            <person name="Jade Lu M.Y."/>
            <person name="Nakayashiki H."/>
            <person name="Li W.H."/>
        </authorList>
    </citation>
    <scope>NUCLEOTIDE SEQUENCE</scope>
    <source>
        <strain evidence="2">NI907</strain>
    </source>
</reference>